<dbReference type="Gene3D" id="3.10.450.40">
    <property type="match status" value="1"/>
</dbReference>
<keyword evidence="3" id="KW-1185">Reference proteome</keyword>
<dbReference type="Proteomes" id="UP000247454">
    <property type="component" value="Unassembled WGS sequence"/>
</dbReference>
<evidence type="ECO:0000313" key="3">
    <source>
        <dbReference type="Proteomes" id="UP000247454"/>
    </source>
</evidence>
<reference evidence="2 3" key="1">
    <citation type="submission" date="2018-06" db="EMBL/GenBank/DDBJ databases">
        <title>Genomic Encyclopedia of Type Strains, Phase III (KMG-III): the genomes of soil and plant-associated and newly described type strains.</title>
        <authorList>
            <person name="Whitman W."/>
        </authorList>
    </citation>
    <scope>NUCLEOTIDE SEQUENCE [LARGE SCALE GENOMIC DNA]</scope>
    <source>
        <strain evidence="2 3">ORS 1419</strain>
    </source>
</reference>
<dbReference type="EMBL" id="QJTF01000013">
    <property type="protein sequence ID" value="PYE87386.1"/>
    <property type="molecule type" value="Genomic_DNA"/>
</dbReference>
<dbReference type="Pfam" id="PF04965">
    <property type="entry name" value="GPW_gp25"/>
    <property type="match status" value="1"/>
</dbReference>
<comment type="caution">
    <text evidence="2">The sequence shown here is derived from an EMBL/GenBank/DDBJ whole genome shotgun (WGS) entry which is preliminary data.</text>
</comment>
<dbReference type="SUPFAM" id="SSF160719">
    <property type="entry name" value="gpW/gp25-like"/>
    <property type="match status" value="1"/>
</dbReference>
<name>A0A318T127_9HYPH</name>
<dbReference type="RefSeq" id="WP_110752274.1">
    <property type="nucleotide sequence ID" value="NZ_QJTF01000013.1"/>
</dbReference>
<feature type="domain" description="IraD/Gp25-like" evidence="1">
    <location>
        <begin position="38"/>
        <end position="102"/>
    </location>
</feature>
<proteinExistence type="predicted"/>
<gene>
    <name evidence="2" type="ORF">C7477_1137</name>
</gene>
<dbReference type="AlphaFoldDB" id="A0A318T127"/>
<evidence type="ECO:0000313" key="2">
    <source>
        <dbReference type="EMBL" id="PYE87386.1"/>
    </source>
</evidence>
<organism evidence="2 3">
    <name type="scientific">Phyllobacterium leguminum</name>
    <dbReference type="NCBI Taxonomy" id="314237"/>
    <lineage>
        <taxon>Bacteria</taxon>
        <taxon>Pseudomonadati</taxon>
        <taxon>Pseudomonadota</taxon>
        <taxon>Alphaproteobacteria</taxon>
        <taxon>Hyphomicrobiales</taxon>
        <taxon>Phyllobacteriaceae</taxon>
        <taxon>Phyllobacterium</taxon>
    </lineage>
</organism>
<dbReference type="InterPro" id="IPR007048">
    <property type="entry name" value="IraD/Gp25-like"/>
</dbReference>
<evidence type="ECO:0000259" key="1">
    <source>
        <dbReference type="Pfam" id="PF04965"/>
    </source>
</evidence>
<sequence>MIDKDKIRHRHWSLKVSRIDPETGIAADTYGAIVTAIDDLHQSISNLIMTPKRSVPTEPEKGCDIDGAIDKHPDIGIPLLTREIWDAITIWEPRVVVEKVDVLLAQFSHFKTRVFWRPVEGVLADQYMTEVQYRA</sequence>
<protein>
    <recommendedName>
        <fullName evidence="1">IraD/Gp25-like domain-containing protein</fullName>
    </recommendedName>
</protein>
<accession>A0A318T127</accession>
<dbReference type="OrthoDB" id="8290865at2"/>